<gene>
    <name evidence="1" type="ORF">ERS013200_01157</name>
</gene>
<name>A0A655YA69_VIBCL</name>
<sequence>MVRNRLHYEIGKYRMERQSKAGIFLYRKSA</sequence>
<evidence type="ECO:0000313" key="1">
    <source>
        <dbReference type="EMBL" id="CSC32620.1"/>
    </source>
</evidence>
<proteinExistence type="predicted"/>
<organism evidence="1 2">
    <name type="scientific">Vibrio cholerae</name>
    <dbReference type="NCBI Taxonomy" id="666"/>
    <lineage>
        <taxon>Bacteria</taxon>
        <taxon>Pseudomonadati</taxon>
        <taxon>Pseudomonadota</taxon>
        <taxon>Gammaproteobacteria</taxon>
        <taxon>Vibrionales</taxon>
        <taxon>Vibrionaceae</taxon>
        <taxon>Vibrio</taxon>
    </lineage>
</organism>
<dbReference type="Proteomes" id="UP000041770">
    <property type="component" value="Unassembled WGS sequence"/>
</dbReference>
<dbReference type="AlphaFoldDB" id="A0A655YA69"/>
<accession>A0A655YA69</accession>
<reference evidence="1 2" key="1">
    <citation type="submission" date="2015-07" db="EMBL/GenBank/DDBJ databases">
        <authorList>
            <consortium name="Pathogen Informatics"/>
        </authorList>
    </citation>
    <scope>NUCLEOTIDE SEQUENCE [LARGE SCALE GENOMIC DNA]</scope>
    <source>
        <strain evidence="1 2">A316</strain>
    </source>
</reference>
<evidence type="ECO:0000313" key="2">
    <source>
        <dbReference type="Proteomes" id="UP000041770"/>
    </source>
</evidence>
<dbReference type="EMBL" id="CWQY01000005">
    <property type="protein sequence ID" value="CSC32620.1"/>
    <property type="molecule type" value="Genomic_DNA"/>
</dbReference>
<protein>
    <submittedName>
        <fullName evidence="1">Uncharacterized protein</fullName>
    </submittedName>
</protein>